<dbReference type="SUPFAM" id="SSF103473">
    <property type="entry name" value="MFS general substrate transporter"/>
    <property type="match status" value="1"/>
</dbReference>
<name>A0A919RYS3_9CLOT</name>
<gene>
    <name evidence="2" type="ORF">CPJCM30710_09150</name>
</gene>
<dbReference type="Proteomes" id="UP000679179">
    <property type="component" value="Unassembled WGS sequence"/>
</dbReference>
<dbReference type="GO" id="GO:0008237">
    <property type="term" value="F:metallopeptidase activity"/>
    <property type="evidence" value="ECO:0007669"/>
    <property type="project" value="UniProtKB-KW"/>
</dbReference>
<keyword evidence="2" id="KW-0645">Protease</keyword>
<dbReference type="InterPro" id="IPR036259">
    <property type="entry name" value="MFS_trans_sf"/>
</dbReference>
<evidence type="ECO:0000256" key="1">
    <source>
        <dbReference type="SAM" id="Phobius"/>
    </source>
</evidence>
<keyword evidence="2" id="KW-0482">Metalloprotease</keyword>
<feature type="transmembrane region" description="Helical" evidence="1">
    <location>
        <begin position="137"/>
        <end position="155"/>
    </location>
</feature>
<organism evidence="2 3">
    <name type="scientific">Clostridium polyendosporum</name>
    <dbReference type="NCBI Taxonomy" id="69208"/>
    <lineage>
        <taxon>Bacteria</taxon>
        <taxon>Bacillati</taxon>
        <taxon>Bacillota</taxon>
        <taxon>Clostridia</taxon>
        <taxon>Eubacteriales</taxon>
        <taxon>Clostridiaceae</taxon>
        <taxon>Clostridium</taxon>
    </lineage>
</organism>
<dbReference type="Pfam" id="PF13367">
    <property type="entry name" value="PrsW-protease"/>
    <property type="match status" value="1"/>
</dbReference>
<accession>A0A919RYS3</accession>
<protein>
    <submittedName>
        <fullName evidence="2">PrsW family intramembrane metalloprotease</fullName>
    </submittedName>
</protein>
<feature type="transmembrane region" description="Helical" evidence="1">
    <location>
        <begin position="77"/>
        <end position="98"/>
    </location>
</feature>
<feature type="transmembrane region" description="Helical" evidence="1">
    <location>
        <begin position="110"/>
        <end position="130"/>
    </location>
</feature>
<dbReference type="PANTHER" id="PTHR36844">
    <property type="entry name" value="PROTEASE PRSW"/>
    <property type="match status" value="1"/>
</dbReference>
<feature type="transmembrane region" description="Helical" evidence="1">
    <location>
        <begin position="212"/>
        <end position="230"/>
    </location>
</feature>
<proteinExistence type="predicted"/>
<dbReference type="RefSeq" id="WP_212902989.1">
    <property type="nucleotide sequence ID" value="NZ_BOPZ01000005.1"/>
</dbReference>
<sequence>MIGRIIRKTNSNNFRRRSNWWRFLLIGFITYIIGLVVLILTANPNVFPSVVMLGNFLIPVVYVTFFYERRHMSNVRMVTTAASFFYGGFVGTFLAAILEPIFIYNLNFKTAIIVGVIEEFTKFVGVLFILRRKQHKLILEGIILGAAAGMGFAALESAGYAFSAFLRSRGSLSLTVYITLLRGILAPLGHGTWTAILTGVFLRERALGHFRFNSKVIGAYSLVVLLHGLWNGLPSIISIFTPSYVVALVGDIIVGFIGIYILFRLWKEGKKQHYQQL</sequence>
<keyword evidence="1" id="KW-0812">Transmembrane</keyword>
<evidence type="ECO:0000313" key="2">
    <source>
        <dbReference type="EMBL" id="GIM28249.1"/>
    </source>
</evidence>
<feature type="transmembrane region" description="Helical" evidence="1">
    <location>
        <begin position="20"/>
        <end position="40"/>
    </location>
</feature>
<dbReference type="PANTHER" id="PTHR36844:SF1">
    <property type="entry name" value="PROTEASE PRSW"/>
    <property type="match status" value="1"/>
</dbReference>
<keyword evidence="3" id="KW-1185">Reference proteome</keyword>
<reference evidence="2" key="1">
    <citation type="submission" date="2021-03" db="EMBL/GenBank/DDBJ databases">
        <title>Taxonomic study of Clostridium polyendosporum from meadow-gley soil under rice.</title>
        <authorList>
            <person name="Kobayashi H."/>
            <person name="Tanizawa Y."/>
            <person name="Yagura M."/>
        </authorList>
    </citation>
    <scope>NUCLEOTIDE SEQUENCE</scope>
    <source>
        <strain evidence="2">JCM 30710</strain>
    </source>
</reference>
<comment type="caution">
    <text evidence="2">The sequence shown here is derived from an EMBL/GenBank/DDBJ whole genome shotgun (WGS) entry which is preliminary data.</text>
</comment>
<evidence type="ECO:0000313" key="3">
    <source>
        <dbReference type="Proteomes" id="UP000679179"/>
    </source>
</evidence>
<dbReference type="EMBL" id="BOPZ01000005">
    <property type="protein sequence ID" value="GIM28249.1"/>
    <property type="molecule type" value="Genomic_DNA"/>
</dbReference>
<keyword evidence="1" id="KW-0472">Membrane</keyword>
<dbReference type="AlphaFoldDB" id="A0A919RYS3"/>
<feature type="transmembrane region" description="Helical" evidence="1">
    <location>
        <begin position="46"/>
        <end position="65"/>
    </location>
</feature>
<keyword evidence="2" id="KW-0378">Hydrolase</keyword>
<dbReference type="InterPro" id="IPR026898">
    <property type="entry name" value="PrsW"/>
</dbReference>
<feature type="transmembrane region" description="Helical" evidence="1">
    <location>
        <begin position="236"/>
        <end position="263"/>
    </location>
</feature>
<keyword evidence="1" id="KW-1133">Transmembrane helix</keyword>
<feature type="transmembrane region" description="Helical" evidence="1">
    <location>
        <begin position="175"/>
        <end position="200"/>
    </location>
</feature>